<reference evidence="14" key="1">
    <citation type="journal article" date="2019" name="Int. J. Syst. Evol. Microbiol.">
        <title>The Global Catalogue of Microorganisms (GCM) 10K type strain sequencing project: providing services to taxonomists for standard genome sequencing and annotation.</title>
        <authorList>
            <consortium name="The Broad Institute Genomics Platform"/>
            <consortium name="The Broad Institute Genome Sequencing Center for Infectious Disease"/>
            <person name="Wu L."/>
            <person name="Ma J."/>
        </authorList>
    </citation>
    <scope>NUCLEOTIDE SEQUENCE [LARGE SCALE GENOMIC DNA]</scope>
    <source>
        <strain evidence="14">JCM 17459</strain>
    </source>
</reference>
<dbReference type="RefSeq" id="WP_345038556.1">
    <property type="nucleotide sequence ID" value="NZ_BAABBA010000004.1"/>
</dbReference>
<evidence type="ECO:0000256" key="6">
    <source>
        <dbReference type="ARBA" id="ARBA00022801"/>
    </source>
</evidence>
<keyword evidence="14" id="KW-1185">Reference proteome</keyword>
<dbReference type="CDD" id="cd06163">
    <property type="entry name" value="S2P-M50_PDZ_RseP-like"/>
    <property type="match status" value="1"/>
</dbReference>
<evidence type="ECO:0000256" key="11">
    <source>
        <dbReference type="SAM" id="Phobius"/>
    </source>
</evidence>
<dbReference type="InterPro" id="IPR036034">
    <property type="entry name" value="PDZ_sf"/>
</dbReference>
<comment type="similarity">
    <text evidence="3">Belongs to the peptidase M50B family.</text>
</comment>
<feature type="transmembrane region" description="Helical" evidence="11">
    <location>
        <begin position="351"/>
        <end position="372"/>
    </location>
</feature>
<dbReference type="EMBL" id="BAABBA010000004">
    <property type="protein sequence ID" value="GAA4286733.1"/>
    <property type="molecule type" value="Genomic_DNA"/>
</dbReference>
<dbReference type="Pfam" id="PF02163">
    <property type="entry name" value="Peptidase_M50"/>
    <property type="match status" value="1"/>
</dbReference>
<keyword evidence="8 11" id="KW-1133">Transmembrane helix</keyword>
<keyword evidence="10 11" id="KW-0472">Membrane</keyword>
<keyword evidence="5 11" id="KW-0812">Transmembrane</keyword>
<dbReference type="SUPFAM" id="SSF50156">
    <property type="entry name" value="PDZ domain-like"/>
    <property type="match status" value="1"/>
</dbReference>
<name>A0ABP8ES16_9MICO</name>
<evidence type="ECO:0000256" key="5">
    <source>
        <dbReference type="ARBA" id="ARBA00022692"/>
    </source>
</evidence>
<evidence type="ECO:0000256" key="8">
    <source>
        <dbReference type="ARBA" id="ARBA00022989"/>
    </source>
</evidence>
<evidence type="ECO:0000259" key="12">
    <source>
        <dbReference type="Pfam" id="PF02163"/>
    </source>
</evidence>
<evidence type="ECO:0000313" key="13">
    <source>
        <dbReference type="EMBL" id="GAA4286733.1"/>
    </source>
</evidence>
<feature type="transmembrane region" description="Helical" evidence="11">
    <location>
        <begin position="406"/>
        <end position="427"/>
    </location>
</feature>
<keyword evidence="6" id="KW-0378">Hydrolase</keyword>
<evidence type="ECO:0000256" key="10">
    <source>
        <dbReference type="ARBA" id="ARBA00023136"/>
    </source>
</evidence>
<evidence type="ECO:0000256" key="3">
    <source>
        <dbReference type="ARBA" id="ARBA00007931"/>
    </source>
</evidence>
<keyword evidence="7" id="KW-0862">Zinc</keyword>
<comment type="cofactor">
    <cofactor evidence="1">
        <name>Zn(2+)</name>
        <dbReference type="ChEBI" id="CHEBI:29105"/>
    </cofactor>
</comment>
<dbReference type="PANTHER" id="PTHR42837">
    <property type="entry name" value="REGULATOR OF SIGMA-E PROTEASE RSEP"/>
    <property type="match status" value="1"/>
</dbReference>
<gene>
    <name evidence="13" type="ORF">GCM10022262_10920</name>
</gene>
<evidence type="ECO:0000256" key="4">
    <source>
        <dbReference type="ARBA" id="ARBA00022670"/>
    </source>
</evidence>
<comment type="subcellular location">
    <subcellularLocation>
        <location evidence="2">Membrane</location>
        <topology evidence="2">Multi-pass membrane protein</topology>
    </subcellularLocation>
</comment>
<feature type="domain" description="Peptidase M50" evidence="12">
    <location>
        <begin position="10"/>
        <end position="389"/>
    </location>
</feature>
<organism evidence="13 14">
    <name type="scientific">Georgenia daeguensis</name>
    <dbReference type="NCBI Taxonomy" id="908355"/>
    <lineage>
        <taxon>Bacteria</taxon>
        <taxon>Bacillati</taxon>
        <taxon>Actinomycetota</taxon>
        <taxon>Actinomycetes</taxon>
        <taxon>Micrococcales</taxon>
        <taxon>Bogoriellaceae</taxon>
        <taxon>Georgenia</taxon>
    </lineage>
</organism>
<dbReference type="InterPro" id="IPR008915">
    <property type="entry name" value="Peptidase_M50"/>
</dbReference>
<evidence type="ECO:0000256" key="9">
    <source>
        <dbReference type="ARBA" id="ARBA00023049"/>
    </source>
</evidence>
<dbReference type="GO" id="GO:0006508">
    <property type="term" value="P:proteolysis"/>
    <property type="evidence" value="ECO:0007669"/>
    <property type="project" value="UniProtKB-KW"/>
</dbReference>
<evidence type="ECO:0000256" key="7">
    <source>
        <dbReference type="ARBA" id="ARBA00022833"/>
    </source>
</evidence>
<keyword evidence="9" id="KW-0482">Metalloprotease</keyword>
<keyword evidence="4 13" id="KW-0645">Protease</keyword>
<proteinExistence type="inferred from homology"/>
<feature type="transmembrane region" description="Helical" evidence="11">
    <location>
        <begin position="122"/>
        <end position="144"/>
    </location>
</feature>
<accession>A0ABP8ES16</accession>
<sequence length="437" mass="45836">MDFVIGVLIVAVGLILSIALHEVGHLVPAKRFGVKVPQYMVGFGRTLWSRTVNGTEYGVKVLPLGGYVRMVGMYPPARAGAVRTRRDGRPTMVEEARSAALEEIEPGEEHRAFYRLSVPKKLVVMLGGPTMNLLISAVLLGAVVTGLGMGQYTATLGTVQQCLPSDPDATECAAGDPAAPGAQAGLRPGDEVVAWAGTPVDGWEDVTAAIAANGTGPAAVEVLRDGAPVTVSVTPVLTERPVLAEDGTVAVDAEGDEVTEMRPYVGIGPTFELVRQPVTAVPGLVWSTFTGTVEVVLTLPQRLVDVAQAAFGTEERDPSVVGLIGVGRFAGEIASLDGEGYGLAERSADMLSLLVSLNMALFVFNLVPLLPLDGGHIAGALWEGLRRQVARWRHAPDPGPVDTARLLPATYVVVALMLGMSVLLAYADIVRPVSLTG</sequence>
<dbReference type="Proteomes" id="UP001499841">
    <property type="component" value="Unassembled WGS sequence"/>
</dbReference>
<dbReference type="InterPro" id="IPR004387">
    <property type="entry name" value="Pept_M50_Zn"/>
</dbReference>
<dbReference type="Gene3D" id="2.30.42.10">
    <property type="match status" value="1"/>
</dbReference>
<dbReference type="PANTHER" id="PTHR42837:SF2">
    <property type="entry name" value="MEMBRANE METALLOPROTEASE ARASP2, CHLOROPLASTIC-RELATED"/>
    <property type="match status" value="1"/>
</dbReference>
<evidence type="ECO:0000256" key="1">
    <source>
        <dbReference type="ARBA" id="ARBA00001947"/>
    </source>
</evidence>
<evidence type="ECO:0000256" key="2">
    <source>
        <dbReference type="ARBA" id="ARBA00004141"/>
    </source>
</evidence>
<dbReference type="GO" id="GO:0008233">
    <property type="term" value="F:peptidase activity"/>
    <property type="evidence" value="ECO:0007669"/>
    <property type="project" value="UniProtKB-KW"/>
</dbReference>
<comment type="caution">
    <text evidence="13">The sequence shown here is derived from an EMBL/GenBank/DDBJ whole genome shotgun (WGS) entry which is preliminary data.</text>
</comment>
<protein>
    <submittedName>
        <fullName evidence="13">Site-2 protease family protein</fullName>
    </submittedName>
</protein>
<evidence type="ECO:0000313" key="14">
    <source>
        <dbReference type="Proteomes" id="UP001499841"/>
    </source>
</evidence>